<feature type="transmembrane region" description="Helical" evidence="1">
    <location>
        <begin position="332"/>
        <end position="351"/>
    </location>
</feature>
<dbReference type="GO" id="GO:0005886">
    <property type="term" value="C:plasma membrane"/>
    <property type="evidence" value="ECO:0007669"/>
    <property type="project" value="TreeGrafter"/>
</dbReference>
<name>A0A2P7UW24_9BACL</name>
<dbReference type="PANTHER" id="PTHR32063">
    <property type="match status" value="1"/>
</dbReference>
<keyword evidence="1" id="KW-0812">Transmembrane</keyword>
<dbReference type="SUPFAM" id="SSF82693">
    <property type="entry name" value="Multidrug efflux transporter AcrB pore domain, PN1, PN2, PC1 and PC2 subdomains"/>
    <property type="match status" value="2"/>
</dbReference>
<accession>A0A2P7UW24</accession>
<comment type="caution">
    <text evidence="2">The sequence shown here is derived from an EMBL/GenBank/DDBJ whole genome shotgun (WGS) entry which is preliminary data.</text>
</comment>
<dbReference type="Gene3D" id="3.30.70.1440">
    <property type="entry name" value="Multidrug efflux transporter AcrB pore domain"/>
    <property type="match status" value="1"/>
</dbReference>
<dbReference type="GO" id="GO:0042910">
    <property type="term" value="F:xenobiotic transmembrane transporter activity"/>
    <property type="evidence" value="ECO:0007669"/>
    <property type="project" value="TreeGrafter"/>
</dbReference>
<dbReference type="Pfam" id="PF00873">
    <property type="entry name" value="ACR_tran"/>
    <property type="match status" value="1"/>
</dbReference>
<dbReference type="AlphaFoldDB" id="A0A2P7UW24"/>
<feature type="transmembrane region" description="Helical" evidence="1">
    <location>
        <begin position="840"/>
        <end position="859"/>
    </location>
</feature>
<dbReference type="RefSeq" id="WP_106840673.1">
    <property type="nucleotide sequence ID" value="NZ_JBCNIW010000025.1"/>
</dbReference>
<dbReference type="Gene3D" id="3.30.2090.10">
    <property type="entry name" value="Multidrug efflux transporter AcrB TolC docking domain, DN and DC subdomains"/>
    <property type="match status" value="2"/>
</dbReference>
<dbReference type="PRINTS" id="PR00702">
    <property type="entry name" value="ACRIFLAVINRP"/>
</dbReference>
<dbReference type="Gene3D" id="3.30.70.1320">
    <property type="entry name" value="Multidrug efflux transporter AcrB pore domain like"/>
    <property type="match status" value="1"/>
</dbReference>
<keyword evidence="1" id="KW-0472">Membrane</keyword>
<evidence type="ECO:0000256" key="1">
    <source>
        <dbReference type="SAM" id="Phobius"/>
    </source>
</evidence>
<evidence type="ECO:0000313" key="3">
    <source>
        <dbReference type="Proteomes" id="UP000240419"/>
    </source>
</evidence>
<dbReference type="EMBL" id="PXZM01000036">
    <property type="protein sequence ID" value="PSJ91154.1"/>
    <property type="molecule type" value="Genomic_DNA"/>
</dbReference>
<sequence length="1014" mass="111416">MDKVILFLLKRKVILYLCTFLIVLTGIGALFSFHVELVPKTNLPWIEVNISGGALPPEEMVEKVTKKIEQELKSVAGVKNFSSKTGTGFSGISILAEDGEGEKVKQETQNIVNRLRNEFPKVVDTVTVTQTNLGDEDLIDYAMVGADTQTMLTLLKTTIKDRIESVPGVKEVVVSEDGFENKVAITFRPERLTAYRTTAAEVVGQLNGANWKKAVGILENPGFDTVVMMDNSFKSIEEFNNVLIKTPKGKVALEQLATVSDLRGSVKDAISMTEGNLFVQISVKRASGSDLITTQKKVEEVVRQINDEAGGNYELRVMFESVSFIKKALTNLSRDVVIGGILAILVLWIFLRNWRVTMVIATTLPLSILMTFIALKAAGYNIDMVVLISLSLSIGLIVDAAIVVLESIYHLREKGMPLKQAIVQGSKEVIAPVFASQLTLIIVFLPLVVADFEQWLKPILHTIAFTVTSTIIASTIAAFLFVPIFSERFLQHDKQLQTHGEKEGKNRIVSLFQRLLLITLRHRILTLLVALAVFVGALSLFPFIKIGNGLNANENQIFATLTMPDGTSLEQARTAAVEAEKALRELSDVNQVFFTAKKETVELNITLVTKSQRTQEKEEFMQEVNGRLNAIDGVERTSMTFGFSGKSAPIELQVAGEDLEVSRSVSAKVEEMLGSIPGVINIRNDFERGKEKVTLTPNQEAMSQLQVDSDSLYSQISMLLGEQPLSTISQNSIETSIVARFPETWTTHPDQLQQIMIRTETGSQVPLYELVDFHFSKSPITIKHEKGEQIITVSAELLGTDIGTAGRQINEKLGTVVVPAGYKIEIAGDLKEQSNTFTQGIIVLVSVVSLIYVIMVAQFGRLSQPFIIMLSLPMALVGVILGFVVTQRTFGEMAMIGLIMLVGIVVSNAILLIDRINLLRSRGMGLEEAIVQGTRDRVRPVIMTKLTAILGMLPMGLAVAEGAELEAPLATGVIAGLIFHTLVTLVLVPVLYATFEGIREKRLARKKAHRIADL</sequence>
<dbReference type="SUPFAM" id="SSF82714">
    <property type="entry name" value="Multidrug efflux transporter AcrB TolC docking domain, DN and DC subdomains"/>
    <property type="match status" value="2"/>
</dbReference>
<feature type="transmembrane region" description="Helical" evidence="1">
    <location>
        <begin position="866"/>
        <end position="887"/>
    </location>
</feature>
<evidence type="ECO:0000313" key="2">
    <source>
        <dbReference type="EMBL" id="PSJ91154.1"/>
    </source>
</evidence>
<feature type="transmembrane region" description="Helical" evidence="1">
    <location>
        <begin position="524"/>
        <end position="544"/>
    </location>
</feature>
<dbReference type="Gene3D" id="1.20.1640.10">
    <property type="entry name" value="Multidrug efflux transporter AcrB transmembrane domain"/>
    <property type="match status" value="2"/>
</dbReference>
<organism evidence="2 3">
    <name type="scientific">Brevibacillus fortis</name>
    <dbReference type="NCBI Taxonomy" id="2126352"/>
    <lineage>
        <taxon>Bacteria</taxon>
        <taxon>Bacillati</taxon>
        <taxon>Bacillota</taxon>
        <taxon>Bacilli</taxon>
        <taxon>Bacillales</taxon>
        <taxon>Paenibacillaceae</taxon>
        <taxon>Brevibacillus</taxon>
    </lineage>
</organism>
<dbReference type="Proteomes" id="UP000240419">
    <property type="component" value="Unassembled WGS sequence"/>
</dbReference>
<feature type="transmembrane region" description="Helical" evidence="1">
    <location>
        <begin position="384"/>
        <end position="408"/>
    </location>
</feature>
<proteinExistence type="predicted"/>
<reference evidence="2 3" key="1">
    <citation type="submission" date="2018-03" db="EMBL/GenBank/DDBJ databases">
        <title>Brevisbacillus phylogenomics.</title>
        <authorList>
            <person name="Dunlap C."/>
        </authorList>
    </citation>
    <scope>NUCLEOTIDE SEQUENCE [LARGE SCALE GENOMIC DNA]</scope>
    <source>
        <strain evidence="2 3">NRRL NRS-1210</strain>
    </source>
</reference>
<dbReference type="InterPro" id="IPR027463">
    <property type="entry name" value="AcrB_DN_DC_subdom"/>
</dbReference>
<dbReference type="Gene3D" id="3.30.70.1430">
    <property type="entry name" value="Multidrug efflux transporter AcrB pore domain"/>
    <property type="match status" value="2"/>
</dbReference>
<feature type="transmembrane region" description="Helical" evidence="1">
    <location>
        <begin position="972"/>
        <end position="995"/>
    </location>
</feature>
<dbReference type="OrthoDB" id="9757876at2"/>
<dbReference type="PANTHER" id="PTHR32063:SF0">
    <property type="entry name" value="SWARMING MOTILITY PROTEIN SWRC"/>
    <property type="match status" value="1"/>
</dbReference>
<feature type="transmembrane region" description="Helical" evidence="1">
    <location>
        <begin position="893"/>
        <end position="913"/>
    </location>
</feature>
<feature type="transmembrane region" description="Helical" evidence="1">
    <location>
        <begin position="429"/>
        <end position="450"/>
    </location>
</feature>
<keyword evidence="3" id="KW-1185">Reference proteome</keyword>
<feature type="transmembrane region" description="Helical" evidence="1">
    <location>
        <begin position="13"/>
        <end position="33"/>
    </location>
</feature>
<gene>
    <name evidence="2" type="ORF">C7R93_21165</name>
</gene>
<keyword evidence="1" id="KW-1133">Transmembrane helix</keyword>
<dbReference type="SUPFAM" id="SSF82866">
    <property type="entry name" value="Multidrug efflux transporter AcrB transmembrane domain"/>
    <property type="match status" value="2"/>
</dbReference>
<feature type="transmembrane region" description="Helical" evidence="1">
    <location>
        <begin position="942"/>
        <end position="960"/>
    </location>
</feature>
<feature type="transmembrane region" description="Helical" evidence="1">
    <location>
        <begin position="462"/>
        <end position="485"/>
    </location>
</feature>
<protein>
    <submittedName>
        <fullName evidence="2">AcrB/AcrD/AcrF family protein</fullName>
    </submittedName>
</protein>
<dbReference type="InterPro" id="IPR001036">
    <property type="entry name" value="Acrflvin-R"/>
</dbReference>
<feature type="transmembrane region" description="Helical" evidence="1">
    <location>
        <begin position="358"/>
        <end position="378"/>
    </location>
</feature>